<evidence type="ECO:0000259" key="1">
    <source>
        <dbReference type="PROSITE" id="PS50053"/>
    </source>
</evidence>
<proteinExistence type="predicted"/>
<dbReference type="Pfam" id="PF11976">
    <property type="entry name" value="Rad60-SLD"/>
    <property type="match status" value="1"/>
</dbReference>
<name>A0A9P7JIP4_9AGAM</name>
<accession>A0A9P7JIP4</accession>
<dbReference type="RefSeq" id="XP_041198533.1">
    <property type="nucleotide sequence ID" value="XM_041339321.1"/>
</dbReference>
<dbReference type="AlphaFoldDB" id="A0A9P7JIP4"/>
<protein>
    <submittedName>
        <fullName evidence="2">Ubiquitin-related domain-containing protein</fullName>
    </submittedName>
</protein>
<evidence type="ECO:0000313" key="2">
    <source>
        <dbReference type="EMBL" id="KAG1824816.1"/>
    </source>
</evidence>
<dbReference type="GeneID" id="64633337"/>
<dbReference type="PANTHER" id="PTHR10562">
    <property type="entry name" value="SMALL UBIQUITIN-RELATED MODIFIER"/>
    <property type="match status" value="1"/>
</dbReference>
<keyword evidence="3" id="KW-1185">Reference proteome</keyword>
<dbReference type="InterPro" id="IPR022617">
    <property type="entry name" value="Rad60/SUMO-like_dom"/>
</dbReference>
<sequence>MSEDIAEDVKPKLSLVINYEGTQITVKVKHNMPFKKIFDAAEKRFGKEPGTFKFTYDGKRLRAENTPVDMEMEDGDIIDAHLEQLGGGTIIC</sequence>
<dbReference type="PROSITE" id="PS50053">
    <property type="entry name" value="UBIQUITIN_2"/>
    <property type="match status" value="1"/>
</dbReference>
<evidence type="ECO:0000313" key="3">
    <source>
        <dbReference type="Proteomes" id="UP000807769"/>
    </source>
</evidence>
<dbReference type="Proteomes" id="UP000807769">
    <property type="component" value="Unassembled WGS sequence"/>
</dbReference>
<dbReference type="InterPro" id="IPR029071">
    <property type="entry name" value="Ubiquitin-like_domsf"/>
</dbReference>
<gene>
    <name evidence="2" type="ORF">BJ212DRAFT_1476097</name>
</gene>
<dbReference type="OrthoDB" id="442921at2759"/>
<comment type="caution">
    <text evidence="2">The sequence shown here is derived from an EMBL/GenBank/DDBJ whole genome shotgun (WGS) entry which is preliminary data.</text>
</comment>
<organism evidence="2 3">
    <name type="scientific">Suillus subaureus</name>
    <dbReference type="NCBI Taxonomy" id="48587"/>
    <lineage>
        <taxon>Eukaryota</taxon>
        <taxon>Fungi</taxon>
        <taxon>Dikarya</taxon>
        <taxon>Basidiomycota</taxon>
        <taxon>Agaricomycotina</taxon>
        <taxon>Agaricomycetes</taxon>
        <taxon>Agaricomycetidae</taxon>
        <taxon>Boletales</taxon>
        <taxon>Suillineae</taxon>
        <taxon>Suillaceae</taxon>
        <taxon>Suillus</taxon>
    </lineage>
</organism>
<dbReference type="EMBL" id="JABBWG010000003">
    <property type="protein sequence ID" value="KAG1824816.1"/>
    <property type="molecule type" value="Genomic_DNA"/>
</dbReference>
<reference evidence="2" key="1">
    <citation type="journal article" date="2020" name="New Phytol.">
        <title>Comparative genomics reveals dynamic genome evolution in host specialist ectomycorrhizal fungi.</title>
        <authorList>
            <person name="Lofgren L.A."/>
            <person name="Nguyen N.H."/>
            <person name="Vilgalys R."/>
            <person name="Ruytinx J."/>
            <person name="Liao H.L."/>
            <person name="Branco S."/>
            <person name="Kuo A."/>
            <person name="LaButti K."/>
            <person name="Lipzen A."/>
            <person name="Andreopoulos W."/>
            <person name="Pangilinan J."/>
            <person name="Riley R."/>
            <person name="Hundley H."/>
            <person name="Na H."/>
            <person name="Barry K."/>
            <person name="Grigoriev I.V."/>
            <person name="Stajich J.E."/>
            <person name="Kennedy P.G."/>
        </authorList>
    </citation>
    <scope>NUCLEOTIDE SEQUENCE</scope>
    <source>
        <strain evidence="2">MN1</strain>
    </source>
</reference>
<dbReference type="Gene3D" id="3.10.20.90">
    <property type="entry name" value="Phosphatidylinositol 3-kinase Catalytic Subunit, Chain A, domain 1"/>
    <property type="match status" value="1"/>
</dbReference>
<feature type="domain" description="Ubiquitin-like" evidence="1">
    <location>
        <begin position="13"/>
        <end position="87"/>
    </location>
</feature>
<dbReference type="InterPro" id="IPR000626">
    <property type="entry name" value="Ubiquitin-like_dom"/>
</dbReference>
<dbReference type="SUPFAM" id="SSF54236">
    <property type="entry name" value="Ubiquitin-like"/>
    <property type="match status" value="1"/>
</dbReference>